<feature type="transmembrane region" description="Helical" evidence="2">
    <location>
        <begin position="178"/>
        <end position="199"/>
    </location>
</feature>
<dbReference type="InterPro" id="IPR000792">
    <property type="entry name" value="Tscrpt_reg_LuxR_C"/>
</dbReference>
<dbReference type="Proteomes" id="UP001501758">
    <property type="component" value="Unassembled WGS sequence"/>
</dbReference>
<sequence length="381" mass="43454">MYVTLEYYVTAIVCLITAFVIQRIYHKEKFKNQSSISIIGIKWFGLAIFLWGFGALINISLIEVSQINPTHKLVIYVGVLISLANSLSILLSLPSIEHHKERNIVVRLVQRFSEKEFVTLFSGILIMIAFVFIVTSYSNTEISNNFIWLIDIPISLIVAFALLNELNKAFANRNMKFMVVPCFLLFVLIVIAVTQRIIPQDKALELLDQKFWSLLGVITGLSFKFLFILLFSILLYSWKFLSEKELKQNEVELLNKEKEILLKEQQKLILANESHLDTIARLQERIKESDFEINSLKESTKITLSDRQKEVLGNLGVCGEGKSYTEIAEAMNISLDGFQTHIYQIKKVLKISGADGKEQLIAFAKANQLLQYASIDNDTSD</sequence>
<name>A0ABP3U7I3_9FLAO</name>
<accession>A0ABP3U7I3</accession>
<dbReference type="SMART" id="SM00421">
    <property type="entry name" value="HTH_LUXR"/>
    <property type="match status" value="1"/>
</dbReference>
<evidence type="ECO:0000313" key="4">
    <source>
        <dbReference type="EMBL" id="GAA0726227.1"/>
    </source>
</evidence>
<comment type="caution">
    <text evidence="4">The sequence shown here is derived from an EMBL/GenBank/DDBJ whole genome shotgun (WGS) entry which is preliminary data.</text>
</comment>
<feature type="transmembrane region" description="Helical" evidence="2">
    <location>
        <begin position="117"/>
        <end position="134"/>
    </location>
</feature>
<feature type="transmembrane region" description="Helical" evidence="2">
    <location>
        <begin position="37"/>
        <end position="61"/>
    </location>
</feature>
<dbReference type="Gene3D" id="1.10.10.10">
    <property type="entry name" value="Winged helix-like DNA-binding domain superfamily/Winged helix DNA-binding domain"/>
    <property type="match status" value="1"/>
</dbReference>
<feature type="transmembrane region" description="Helical" evidence="2">
    <location>
        <begin position="146"/>
        <end position="166"/>
    </location>
</feature>
<dbReference type="RefSeq" id="WP_343913370.1">
    <property type="nucleotide sequence ID" value="NZ_BAAAGE010000003.1"/>
</dbReference>
<organism evidence="4 5">
    <name type="scientific">Aquimarina litoralis</name>
    <dbReference type="NCBI Taxonomy" id="584605"/>
    <lineage>
        <taxon>Bacteria</taxon>
        <taxon>Pseudomonadati</taxon>
        <taxon>Bacteroidota</taxon>
        <taxon>Flavobacteriia</taxon>
        <taxon>Flavobacteriales</taxon>
        <taxon>Flavobacteriaceae</taxon>
        <taxon>Aquimarina</taxon>
    </lineage>
</organism>
<evidence type="ECO:0000256" key="1">
    <source>
        <dbReference type="SAM" id="Coils"/>
    </source>
</evidence>
<feature type="domain" description="HTH luxR-type" evidence="3">
    <location>
        <begin position="301"/>
        <end position="364"/>
    </location>
</feature>
<keyword evidence="5" id="KW-1185">Reference proteome</keyword>
<feature type="transmembrane region" description="Helical" evidence="2">
    <location>
        <begin position="211"/>
        <end position="238"/>
    </location>
</feature>
<keyword evidence="1" id="KW-0175">Coiled coil</keyword>
<dbReference type="InterPro" id="IPR036388">
    <property type="entry name" value="WH-like_DNA-bd_sf"/>
</dbReference>
<proteinExistence type="predicted"/>
<gene>
    <name evidence="4" type="ORF">GCM10009430_33000</name>
</gene>
<feature type="transmembrane region" description="Helical" evidence="2">
    <location>
        <begin position="6"/>
        <end position="25"/>
    </location>
</feature>
<dbReference type="EMBL" id="BAAAGE010000003">
    <property type="protein sequence ID" value="GAA0726227.1"/>
    <property type="molecule type" value="Genomic_DNA"/>
</dbReference>
<evidence type="ECO:0000256" key="2">
    <source>
        <dbReference type="SAM" id="Phobius"/>
    </source>
</evidence>
<reference evidence="5" key="1">
    <citation type="journal article" date="2019" name="Int. J. Syst. Evol. Microbiol.">
        <title>The Global Catalogue of Microorganisms (GCM) 10K type strain sequencing project: providing services to taxonomists for standard genome sequencing and annotation.</title>
        <authorList>
            <consortium name="The Broad Institute Genomics Platform"/>
            <consortium name="The Broad Institute Genome Sequencing Center for Infectious Disease"/>
            <person name="Wu L."/>
            <person name="Ma J."/>
        </authorList>
    </citation>
    <scope>NUCLEOTIDE SEQUENCE [LARGE SCALE GENOMIC DNA]</scope>
    <source>
        <strain evidence="5">JCM 15974</strain>
    </source>
</reference>
<feature type="coiled-coil region" evidence="1">
    <location>
        <begin position="244"/>
        <end position="299"/>
    </location>
</feature>
<protein>
    <recommendedName>
        <fullName evidence="3">HTH luxR-type domain-containing protein</fullName>
    </recommendedName>
</protein>
<keyword evidence="2" id="KW-1133">Transmembrane helix</keyword>
<dbReference type="InterPro" id="IPR016032">
    <property type="entry name" value="Sig_transdc_resp-reg_C-effctor"/>
</dbReference>
<dbReference type="SUPFAM" id="SSF46894">
    <property type="entry name" value="C-terminal effector domain of the bipartite response regulators"/>
    <property type="match status" value="1"/>
</dbReference>
<feature type="transmembrane region" description="Helical" evidence="2">
    <location>
        <begin position="73"/>
        <end position="96"/>
    </location>
</feature>
<evidence type="ECO:0000259" key="3">
    <source>
        <dbReference type="SMART" id="SM00421"/>
    </source>
</evidence>
<evidence type="ECO:0000313" key="5">
    <source>
        <dbReference type="Proteomes" id="UP001501758"/>
    </source>
</evidence>
<keyword evidence="2" id="KW-0812">Transmembrane</keyword>
<keyword evidence="2" id="KW-0472">Membrane</keyword>